<dbReference type="FunFam" id="1.10.420.10:FF:000009">
    <property type="entry name" value="Ascorbate peroxidase"/>
    <property type="match status" value="1"/>
</dbReference>
<dbReference type="Pfam" id="PF12796">
    <property type="entry name" value="Ank_2"/>
    <property type="match status" value="1"/>
</dbReference>
<dbReference type="Proteomes" id="UP000054408">
    <property type="component" value="Unassembled WGS sequence"/>
</dbReference>
<comment type="similarity">
    <text evidence="6">Belongs to the peroxidase family.</text>
</comment>
<dbReference type="InterPro" id="IPR002207">
    <property type="entry name" value="Peroxidase_I"/>
</dbReference>
<dbReference type="PRINTS" id="PR00458">
    <property type="entry name" value="PEROXIDASE"/>
</dbReference>
<evidence type="ECO:0000256" key="1">
    <source>
        <dbReference type="ARBA" id="ARBA00022617"/>
    </source>
</evidence>
<dbReference type="InterPro" id="IPR044831">
    <property type="entry name" value="Ccp1-like"/>
</dbReference>
<dbReference type="InterPro" id="IPR019793">
    <property type="entry name" value="Peroxidases_heam-ligand_BS"/>
</dbReference>
<evidence type="ECO:0000313" key="8">
    <source>
        <dbReference type="EMBL" id="KNC52463.1"/>
    </source>
</evidence>
<dbReference type="InterPro" id="IPR010255">
    <property type="entry name" value="Haem_peroxidase_sf"/>
</dbReference>
<dbReference type="SMART" id="SM00248">
    <property type="entry name" value="ANK"/>
    <property type="match status" value="3"/>
</dbReference>
<dbReference type="GeneID" id="25570039"/>
<evidence type="ECO:0000256" key="4">
    <source>
        <dbReference type="ARBA" id="ARBA00023004"/>
    </source>
</evidence>
<keyword evidence="9" id="KW-1185">Reference proteome</keyword>
<evidence type="ECO:0000256" key="2">
    <source>
        <dbReference type="ARBA" id="ARBA00022723"/>
    </source>
</evidence>
<dbReference type="PROSITE" id="PS50873">
    <property type="entry name" value="PEROXIDASE_4"/>
    <property type="match status" value="1"/>
</dbReference>
<feature type="repeat" description="ANK" evidence="5">
    <location>
        <begin position="373"/>
        <end position="405"/>
    </location>
</feature>
<feature type="domain" description="Plant heme peroxidase family profile" evidence="7">
    <location>
        <begin position="48"/>
        <end position="258"/>
    </location>
</feature>
<gene>
    <name evidence="8" type="ORF">AMSG_12124</name>
</gene>
<dbReference type="GO" id="GO:0004601">
    <property type="term" value="F:peroxidase activity"/>
    <property type="evidence" value="ECO:0007669"/>
    <property type="project" value="InterPro"/>
</dbReference>
<reference evidence="8 9" key="1">
    <citation type="submission" date="2010-05" db="EMBL/GenBank/DDBJ databases">
        <title>The Genome Sequence of Thecamonas trahens ATCC 50062.</title>
        <authorList>
            <consortium name="The Broad Institute Genome Sequencing Platform"/>
            <person name="Russ C."/>
            <person name="Cuomo C."/>
            <person name="Shea T."/>
            <person name="Young S.K."/>
            <person name="Zeng Q."/>
            <person name="Koehrsen M."/>
            <person name="Haas B."/>
            <person name="Borodovsky M."/>
            <person name="Guigo R."/>
            <person name="Alvarado L."/>
            <person name="Berlin A."/>
            <person name="Bochicchio J."/>
            <person name="Borenstein D."/>
            <person name="Chapman S."/>
            <person name="Chen Z."/>
            <person name="Freedman E."/>
            <person name="Gellesch M."/>
            <person name="Goldberg J."/>
            <person name="Griggs A."/>
            <person name="Gujja S."/>
            <person name="Heilman E."/>
            <person name="Heiman D."/>
            <person name="Hepburn T."/>
            <person name="Howarth C."/>
            <person name="Jen D."/>
            <person name="Larson L."/>
            <person name="Mehta T."/>
            <person name="Park D."/>
            <person name="Pearson M."/>
            <person name="Roberts A."/>
            <person name="Saif S."/>
            <person name="Shenoy N."/>
            <person name="Sisk P."/>
            <person name="Stolte C."/>
            <person name="Sykes S."/>
            <person name="Thomson T."/>
            <person name="Walk T."/>
            <person name="White J."/>
            <person name="Yandava C."/>
            <person name="Burger G."/>
            <person name="Gray M.W."/>
            <person name="Holland P.W.H."/>
            <person name="King N."/>
            <person name="Lang F.B.F."/>
            <person name="Roger A.J."/>
            <person name="Ruiz-Trillo I."/>
            <person name="Lander E."/>
            <person name="Nusbaum C."/>
        </authorList>
    </citation>
    <scope>NUCLEOTIDE SEQUENCE [LARGE SCALE GENOMIC DNA]</scope>
    <source>
        <strain evidence="8 9">ATCC 50062</strain>
    </source>
</reference>
<evidence type="ECO:0000256" key="6">
    <source>
        <dbReference type="RuleBase" id="RU004241"/>
    </source>
</evidence>
<dbReference type="GO" id="GO:0042744">
    <property type="term" value="P:hydrogen peroxide catabolic process"/>
    <property type="evidence" value="ECO:0007669"/>
    <property type="project" value="TreeGrafter"/>
</dbReference>
<dbReference type="SUPFAM" id="SSF48113">
    <property type="entry name" value="Heme-dependent peroxidases"/>
    <property type="match status" value="1"/>
</dbReference>
<dbReference type="GO" id="GO:0034599">
    <property type="term" value="P:cellular response to oxidative stress"/>
    <property type="evidence" value="ECO:0007669"/>
    <property type="project" value="InterPro"/>
</dbReference>
<sequence length="435" mass="46820">MQPQVDKPVNMEALKSEVRAALINRKSFSCPIALRVAWHASGTFDKHDGTGGSDGATMRFEPEISDDANKGLSIVRDMLHEVKKAHPEVSEADLWTYAGAVATEFMGGPVVPHAFGRTDADDGSSCPENGRIPDASKGADHVREFFTRMGFSDRETVALMGGHTVGRAHIVRSGFDGPWTRKNLSFDNEYFRNLMFEEWQVKEWDGPLQYEDVATGELMMLPTDMAMRTDAEYAKWARAYANDQDLFFADFAKAYAKLLALGCPEACNPFNVPGVEPPITPFPVAPAAAAPSGKCPFSGAGASSDASSAKFRELAMHGSVGPLKKATPAADVHQLEASSSRSALHKAAFWGHVQVIDYLCNEVGINPDVQDVYGDTALHDAARFGHADVVKLLLAAGASTSVTNAAGLTPLQVAVEYSKHDVVALLKAAPSHSRL</sequence>
<keyword evidence="1" id="KW-0349">Heme</keyword>
<evidence type="ECO:0000256" key="3">
    <source>
        <dbReference type="ARBA" id="ARBA00023002"/>
    </source>
</evidence>
<accession>A0A0L0DM46</accession>
<evidence type="ECO:0000256" key="5">
    <source>
        <dbReference type="PROSITE-ProRule" id="PRU00023"/>
    </source>
</evidence>
<dbReference type="OMA" id="MANAHYA"/>
<dbReference type="GO" id="GO:0000302">
    <property type="term" value="P:response to reactive oxygen species"/>
    <property type="evidence" value="ECO:0007669"/>
    <property type="project" value="TreeGrafter"/>
</dbReference>
<proteinExistence type="inferred from homology"/>
<dbReference type="PANTHER" id="PTHR31356:SF66">
    <property type="entry name" value="CATALASE-PEROXIDASE"/>
    <property type="match status" value="1"/>
</dbReference>
<dbReference type="GO" id="GO:0046872">
    <property type="term" value="F:metal ion binding"/>
    <property type="evidence" value="ECO:0007669"/>
    <property type="project" value="UniProtKB-KW"/>
</dbReference>
<dbReference type="PRINTS" id="PR00459">
    <property type="entry name" value="ASPEROXIDASE"/>
</dbReference>
<dbReference type="Pfam" id="PF00141">
    <property type="entry name" value="peroxidase"/>
    <property type="match status" value="1"/>
</dbReference>
<evidence type="ECO:0000259" key="7">
    <source>
        <dbReference type="PROSITE" id="PS50873"/>
    </source>
</evidence>
<dbReference type="InterPro" id="IPR002110">
    <property type="entry name" value="Ankyrin_rpt"/>
</dbReference>
<dbReference type="PROSITE" id="PS50088">
    <property type="entry name" value="ANK_REPEAT"/>
    <property type="match status" value="1"/>
</dbReference>
<dbReference type="STRING" id="461836.A0A0L0DM46"/>
<keyword evidence="4" id="KW-0408">Iron</keyword>
<dbReference type="EMBL" id="GL349473">
    <property type="protein sequence ID" value="KNC52463.1"/>
    <property type="molecule type" value="Genomic_DNA"/>
</dbReference>
<dbReference type="InterPro" id="IPR036770">
    <property type="entry name" value="Ankyrin_rpt-contain_sf"/>
</dbReference>
<dbReference type="Gene3D" id="1.10.520.10">
    <property type="match status" value="1"/>
</dbReference>
<keyword evidence="2" id="KW-0479">Metal-binding</keyword>
<dbReference type="GO" id="GO:0020037">
    <property type="term" value="F:heme binding"/>
    <property type="evidence" value="ECO:0007669"/>
    <property type="project" value="InterPro"/>
</dbReference>
<dbReference type="PANTHER" id="PTHR31356">
    <property type="entry name" value="THYLAKOID LUMENAL 29 KDA PROTEIN, CHLOROPLASTIC-RELATED"/>
    <property type="match status" value="1"/>
</dbReference>
<dbReference type="Gene3D" id="1.25.40.20">
    <property type="entry name" value="Ankyrin repeat-containing domain"/>
    <property type="match status" value="1"/>
</dbReference>
<dbReference type="RefSeq" id="XP_013755367.1">
    <property type="nucleotide sequence ID" value="XM_013899913.1"/>
</dbReference>
<name>A0A0L0DM46_THETB</name>
<keyword evidence="3" id="KW-0560">Oxidoreductase</keyword>
<dbReference type="SUPFAM" id="SSF48403">
    <property type="entry name" value="Ankyrin repeat"/>
    <property type="match status" value="1"/>
</dbReference>
<dbReference type="CDD" id="cd00691">
    <property type="entry name" value="ascorbate_peroxidase"/>
    <property type="match status" value="1"/>
</dbReference>
<dbReference type="AlphaFoldDB" id="A0A0L0DM46"/>
<evidence type="ECO:0000313" key="9">
    <source>
        <dbReference type="Proteomes" id="UP000054408"/>
    </source>
</evidence>
<organism evidence="8 9">
    <name type="scientific">Thecamonas trahens ATCC 50062</name>
    <dbReference type="NCBI Taxonomy" id="461836"/>
    <lineage>
        <taxon>Eukaryota</taxon>
        <taxon>Apusozoa</taxon>
        <taxon>Apusomonadida</taxon>
        <taxon>Apusomonadidae</taxon>
        <taxon>Thecamonas</taxon>
    </lineage>
</organism>
<dbReference type="Gene3D" id="1.10.420.10">
    <property type="entry name" value="Peroxidase, domain 2"/>
    <property type="match status" value="1"/>
</dbReference>
<dbReference type="OrthoDB" id="2859658at2759"/>
<keyword evidence="5" id="KW-0040">ANK repeat</keyword>
<protein>
    <recommendedName>
        <fullName evidence="7">Plant heme peroxidase family profile domain-containing protein</fullName>
    </recommendedName>
</protein>
<dbReference type="PROSITE" id="PS50297">
    <property type="entry name" value="ANK_REP_REGION"/>
    <property type="match status" value="1"/>
</dbReference>
<dbReference type="eggNOG" id="KOG4177">
    <property type="taxonomic scope" value="Eukaryota"/>
</dbReference>
<dbReference type="PROSITE" id="PS00435">
    <property type="entry name" value="PEROXIDASE_1"/>
    <property type="match status" value="1"/>
</dbReference>
<dbReference type="InterPro" id="IPR002016">
    <property type="entry name" value="Haem_peroxidase"/>
</dbReference>